<keyword evidence="10" id="KW-1185">Reference proteome</keyword>
<gene>
    <name evidence="9" type="ORF">N868_03685</name>
</gene>
<dbReference type="InterPro" id="IPR000412">
    <property type="entry name" value="ABC_2_transport"/>
</dbReference>
<dbReference type="Proteomes" id="UP000029839">
    <property type="component" value="Unassembled WGS sequence"/>
</dbReference>
<name>A0A0A0BNN5_9CELL</name>
<reference evidence="9 10" key="1">
    <citation type="submission" date="2013-08" db="EMBL/GenBank/DDBJ databases">
        <title>Genome sequencing of Cellulomonas carbonis T26.</title>
        <authorList>
            <person name="Chen F."/>
            <person name="Li Y."/>
            <person name="Wang G."/>
        </authorList>
    </citation>
    <scope>NUCLEOTIDE SEQUENCE [LARGE SCALE GENOMIC DNA]</scope>
    <source>
        <strain evidence="9 10">T26</strain>
    </source>
</reference>
<accession>A0A0A0BNN5</accession>
<evidence type="ECO:0000256" key="2">
    <source>
        <dbReference type="ARBA" id="ARBA00022692"/>
    </source>
</evidence>
<dbReference type="GO" id="GO:0140359">
    <property type="term" value="F:ABC-type transporter activity"/>
    <property type="evidence" value="ECO:0007669"/>
    <property type="project" value="InterPro"/>
</dbReference>
<evidence type="ECO:0000313" key="10">
    <source>
        <dbReference type="Proteomes" id="UP000029839"/>
    </source>
</evidence>
<evidence type="ECO:0000259" key="8">
    <source>
        <dbReference type="PROSITE" id="PS51012"/>
    </source>
</evidence>
<feature type="transmembrane region" description="Helical" evidence="6">
    <location>
        <begin position="130"/>
        <end position="155"/>
    </location>
</feature>
<dbReference type="InterPro" id="IPR013525">
    <property type="entry name" value="ABC2_TM"/>
</dbReference>
<feature type="transmembrane region" description="Helical" evidence="6">
    <location>
        <begin position="82"/>
        <end position="109"/>
    </location>
</feature>
<dbReference type="PROSITE" id="PS51012">
    <property type="entry name" value="ABC_TM2"/>
    <property type="match status" value="1"/>
</dbReference>
<dbReference type="InterPro" id="IPR047817">
    <property type="entry name" value="ABC2_TM_bact-type"/>
</dbReference>
<evidence type="ECO:0000256" key="1">
    <source>
        <dbReference type="ARBA" id="ARBA00004141"/>
    </source>
</evidence>
<dbReference type="GO" id="GO:0043190">
    <property type="term" value="C:ATP-binding cassette (ABC) transporter complex"/>
    <property type="evidence" value="ECO:0007669"/>
    <property type="project" value="InterPro"/>
</dbReference>
<organism evidence="9 10">
    <name type="scientific">Cellulomonas carbonis T26</name>
    <dbReference type="NCBI Taxonomy" id="947969"/>
    <lineage>
        <taxon>Bacteria</taxon>
        <taxon>Bacillati</taxon>
        <taxon>Actinomycetota</taxon>
        <taxon>Actinomycetes</taxon>
        <taxon>Micrococcales</taxon>
        <taxon>Cellulomonadaceae</taxon>
        <taxon>Cellulomonas</taxon>
    </lineage>
</organism>
<dbReference type="Pfam" id="PF01061">
    <property type="entry name" value="ABC2_membrane"/>
    <property type="match status" value="1"/>
</dbReference>
<feature type="transmembrane region" description="Helical" evidence="6">
    <location>
        <begin position="167"/>
        <end position="188"/>
    </location>
</feature>
<keyword evidence="6" id="KW-1003">Cell membrane</keyword>
<comment type="caution">
    <text evidence="9">The sequence shown here is derived from an EMBL/GenBank/DDBJ whole genome shotgun (WGS) entry which is preliminary data.</text>
</comment>
<evidence type="ECO:0000313" key="9">
    <source>
        <dbReference type="EMBL" id="KGM09247.1"/>
    </source>
</evidence>
<keyword evidence="3 6" id="KW-1133">Transmembrane helix</keyword>
<dbReference type="PANTHER" id="PTHR43229">
    <property type="entry name" value="NODULATION PROTEIN J"/>
    <property type="match status" value="1"/>
</dbReference>
<feature type="transmembrane region" description="Helical" evidence="6">
    <location>
        <begin position="200"/>
        <end position="219"/>
    </location>
</feature>
<dbReference type="EMBL" id="AXCY01000111">
    <property type="protein sequence ID" value="KGM09247.1"/>
    <property type="molecule type" value="Genomic_DNA"/>
</dbReference>
<keyword evidence="5" id="KW-0046">Antibiotic resistance</keyword>
<evidence type="ECO:0000256" key="3">
    <source>
        <dbReference type="ARBA" id="ARBA00022989"/>
    </source>
</evidence>
<dbReference type="GO" id="GO:0046677">
    <property type="term" value="P:response to antibiotic"/>
    <property type="evidence" value="ECO:0007669"/>
    <property type="project" value="UniProtKB-KW"/>
</dbReference>
<evidence type="ECO:0000256" key="5">
    <source>
        <dbReference type="ARBA" id="ARBA00023251"/>
    </source>
</evidence>
<reference evidence="9 10" key="2">
    <citation type="journal article" date="2015" name="Stand. Genomic Sci.">
        <title>Draft genome sequence of Cellulomonas carbonis T26(T) and comparative analysis of six Cellulomonas genomes.</title>
        <authorList>
            <person name="Zhuang W."/>
            <person name="Zhang S."/>
            <person name="Xia X."/>
            <person name="Wang G."/>
        </authorList>
    </citation>
    <scope>NUCLEOTIDE SEQUENCE [LARGE SCALE GENOMIC DNA]</scope>
    <source>
        <strain evidence="9 10">T26</strain>
    </source>
</reference>
<dbReference type="InterPro" id="IPR051784">
    <property type="entry name" value="Nod_factor_ABC_transporter"/>
</dbReference>
<comment type="similarity">
    <text evidence="6">Belongs to the ABC-2 integral membrane protein family.</text>
</comment>
<keyword evidence="6" id="KW-0813">Transport</keyword>
<dbReference type="RefSeq" id="WP_043609067.1">
    <property type="nucleotide sequence ID" value="NZ_AXCY01000111.1"/>
</dbReference>
<protein>
    <recommendedName>
        <fullName evidence="6">Transport permease protein</fullName>
    </recommendedName>
</protein>
<proteinExistence type="inferred from homology"/>
<feature type="region of interest" description="Disordered" evidence="7">
    <location>
        <begin position="1"/>
        <end position="25"/>
    </location>
</feature>
<keyword evidence="2 6" id="KW-0812">Transmembrane</keyword>
<sequence>MTAAPAPAVAAAPPTTTRRASTAHRPSTLRLGASRTALELREFFRERDAVVFVFAYPIIMMAIFATVFSGDIDLGPGGTVAFAQYFLPGMVATGVLLSSFQNVATGIAVERDEGRLKRLRGTPMPPSAYFLGKVGSVLVTSLVQVALLLAVATLAFGVELPSTTDRWLTFAWVFALGTASGTVCGVAFSSVPRSGRSASAVVTPVVLVLQFVSGVFFQYDQLPSWMQDLAALFPLKWMAQGMRSVFLPDEALVMEPAGDWQHAATAGVLVAYLVVGLVVGARTFRWRRRDDG</sequence>
<feature type="domain" description="ABC transmembrane type-2" evidence="8">
    <location>
        <begin position="48"/>
        <end position="287"/>
    </location>
</feature>
<dbReference type="AlphaFoldDB" id="A0A0A0BNN5"/>
<evidence type="ECO:0000256" key="7">
    <source>
        <dbReference type="SAM" id="MobiDB-lite"/>
    </source>
</evidence>
<keyword evidence="4 6" id="KW-0472">Membrane</keyword>
<evidence type="ECO:0000256" key="6">
    <source>
        <dbReference type="RuleBase" id="RU361157"/>
    </source>
</evidence>
<dbReference type="PIRSF" id="PIRSF006648">
    <property type="entry name" value="DrrB"/>
    <property type="match status" value="1"/>
</dbReference>
<comment type="subcellular location">
    <subcellularLocation>
        <location evidence="6">Cell membrane</location>
        <topology evidence="6">Multi-pass membrane protein</topology>
    </subcellularLocation>
    <subcellularLocation>
        <location evidence="1">Membrane</location>
        <topology evidence="1">Multi-pass membrane protein</topology>
    </subcellularLocation>
</comment>
<feature type="transmembrane region" description="Helical" evidence="6">
    <location>
        <begin position="260"/>
        <end position="279"/>
    </location>
</feature>
<dbReference type="OrthoDB" id="9786643at2"/>
<dbReference type="PANTHER" id="PTHR43229:SF2">
    <property type="entry name" value="NODULATION PROTEIN J"/>
    <property type="match status" value="1"/>
</dbReference>
<evidence type="ECO:0000256" key="4">
    <source>
        <dbReference type="ARBA" id="ARBA00023136"/>
    </source>
</evidence>
<feature type="transmembrane region" description="Helical" evidence="6">
    <location>
        <begin position="49"/>
        <end position="70"/>
    </location>
</feature>